<proteinExistence type="predicted"/>
<dbReference type="PANTHER" id="PTHR32182">
    <property type="entry name" value="DNA REPLICATION AND REPAIR PROTEIN RECF"/>
    <property type="match status" value="1"/>
</dbReference>
<dbReference type="InterPro" id="IPR027417">
    <property type="entry name" value="P-loop_NTPase"/>
</dbReference>
<reference evidence="2 3" key="1">
    <citation type="submission" date="2018-09" db="EMBL/GenBank/DDBJ databases">
        <title>Acidovorax cavernicola nov. sp. isolated from Gruta de las Maravillas (Aracena, Spain).</title>
        <authorList>
            <person name="Jurado V."/>
            <person name="Gutierrez-Patricio S."/>
            <person name="Gonzalez-Pimentel J.L."/>
            <person name="Miller A.Z."/>
            <person name="Laiz L."/>
            <person name="Saiz-Jimenez C."/>
        </authorList>
    </citation>
    <scope>NUCLEOTIDE SEQUENCE [LARGE SCALE GENOMIC DNA]</scope>
    <source>
        <strain evidence="2 3">1011MAR4D40.2</strain>
    </source>
</reference>
<dbReference type="AlphaFoldDB" id="A0A9X8GUR7"/>
<dbReference type="SUPFAM" id="SSF52540">
    <property type="entry name" value="P-loop containing nucleoside triphosphate hydrolases"/>
    <property type="match status" value="1"/>
</dbReference>
<sequence>MSSAKRDFEQFVQWLHGQPRGIADDVKRLAHLVLANFDGVARTSNRQSQRAGLLAELCRRDLAGSLTDMPDIAANAAAQDWAWTRLNRLRVGPFRGFRQAEDFDLSRRITLMYGPNGSGKSSFCEALEYALLGSVDEAEATRLGADAYLANVHERRFVAPALSARDARGEVVNLRPNQDAHRFLFVEKNRIDSFSRLASRAPAERSALIATLFGMDQFNDFVGNFNDSMDAKLKLMSVKQRQLATARAGLTQDQQTLEREREAITALNLEDAALAAELPPDLGFDAMQAYIGTEQAPGRLQELSALIDRVQPALVGVSRAVADRRLTEATEKQTELDAREGQLRGKGDEISFQELYTAVSKLRKVDSATCPACDTPLAQVARDPFVKAVDGLAQLRELAELQTARNAARTTRDTASEALRAVVDRLRRFEDEELGDAAPARAPLQIEIASPWWTALQEPADGGATQFEKLCTAADRAELRDAETRTAADERAQRIRERDKLQGLKERAVAQASRRQQLTLLVDTARARVAAFDGQNAALIEEAEAERIEIELDMRIGVAYDAFLRLLRQYRDGLPAQLMAGLNESAMALYNDFNRQDRNEDKLAALFLPTSNAMRIQVAFRGSPERRHDALQVLSEGHIRCLGLAVLMAKATAIGAPLIVFDDAINAIDTEHRQGIRETIFDAQRFADTQLIVTCHSQEFIKDIQNHLLPAHRNDLQVYGIRPHGGDYHPVIHADPQIRSYLVEARAAINGMNDRGALAASRQALEMLSGRVWKWLINHDHGNLSISMRRPGAEPELRNLCEQLLSKARAAGFAHQDKAEVIECLRTLLAANAHVWTYLNKGTHEEEDREDFEPGVVELVVGTLERLDALVLGRAVAPQPVPAAPAAGA</sequence>
<dbReference type="Proteomes" id="UP000265619">
    <property type="component" value="Unassembled WGS sequence"/>
</dbReference>
<evidence type="ECO:0000313" key="3">
    <source>
        <dbReference type="Proteomes" id="UP000265619"/>
    </source>
</evidence>
<organism evidence="2 3">
    <name type="scientific">Acidovorax cavernicola</name>
    <dbReference type="NCBI Taxonomy" id="1675792"/>
    <lineage>
        <taxon>Bacteria</taxon>
        <taxon>Pseudomonadati</taxon>
        <taxon>Pseudomonadota</taxon>
        <taxon>Betaproteobacteria</taxon>
        <taxon>Burkholderiales</taxon>
        <taxon>Comamonadaceae</taxon>
        <taxon>Acidovorax</taxon>
    </lineage>
</organism>
<protein>
    <recommendedName>
        <fullName evidence="1">Rad50/SbcC-type AAA domain-containing protein</fullName>
    </recommendedName>
</protein>
<dbReference type="GO" id="GO:0006302">
    <property type="term" value="P:double-strand break repair"/>
    <property type="evidence" value="ECO:0007669"/>
    <property type="project" value="InterPro"/>
</dbReference>
<dbReference type="InterPro" id="IPR038729">
    <property type="entry name" value="Rad50/SbcC_AAA"/>
</dbReference>
<name>A0A9X8GUR7_9BURK</name>
<gene>
    <name evidence="2" type="ORF">D3H34_15700</name>
</gene>
<dbReference type="Gene3D" id="3.40.50.300">
    <property type="entry name" value="P-loop containing nucleotide triphosphate hydrolases"/>
    <property type="match status" value="2"/>
</dbReference>
<dbReference type="PANTHER" id="PTHR32182:SF0">
    <property type="entry name" value="DNA REPLICATION AND REPAIR PROTEIN RECF"/>
    <property type="match status" value="1"/>
</dbReference>
<dbReference type="GO" id="GO:0016887">
    <property type="term" value="F:ATP hydrolysis activity"/>
    <property type="evidence" value="ECO:0007669"/>
    <property type="project" value="InterPro"/>
</dbReference>
<dbReference type="GO" id="GO:0000731">
    <property type="term" value="P:DNA synthesis involved in DNA repair"/>
    <property type="evidence" value="ECO:0007669"/>
    <property type="project" value="TreeGrafter"/>
</dbReference>
<dbReference type="Pfam" id="PF13476">
    <property type="entry name" value="AAA_23"/>
    <property type="match status" value="1"/>
</dbReference>
<dbReference type="EMBL" id="QXMN01000018">
    <property type="protein sequence ID" value="RIX78850.1"/>
    <property type="molecule type" value="Genomic_DNA"/>
</dbReference>
<accession>A0A9X8GUR7</accession>
<comment type="caution">
    <text evidence="2">The sequence shown here is derived from an EMBL/GenBank/DDBJ whole genome shotgun (WGS) entry which is preliminary data.</text>
</comment>
<feature type="domain" description="Rad50/SbcC-type AAA" evidence="1">
    <location>
        <begin position="90"/>
        <end position="140"/>
    </location>
</feature>
<dbReference type="RefSeq" id="WP_119554528.1">
    <property type="nucleotide sequence ID" value="NZ_QXMN01000018.1"/>
</dbReference>
<keyword evidence="3" id="KW-1185">Reference proteome</keyword>
<evidence type="ECO:0000259" key="1">
    <source>
        <dbReference type="Pfam" id="PF13476"/>
    </source>
</evidence>
<evidence type="ECO:0000313" key="2">
    <source>
        <dbReference type="EMBL" id="RIX78850.1"/>
    </source>
</evidence>
<dbReference type="OrthoDB" id="8670240at2"/>